<dbReference type="Proteomes" id="UP000182631">
    <property type="component" value="Unassembled WGS sequence"/>
</dbReference>
<organism evidence="1 2">
    <name type="scientific">Candidatus Synechococcus spongiarum</name>
    <dbReference type="NCBI Taxonomy" id="431041"/>
    <lineage>
        <taxon>Bacteria</taxon>
        <taxon>Bacillati</taxon>
        <taxon>Cyanobacteriota</taxon>
        <taxon>Cyanophyceae</taxon>
        <taxon>Synechococcales</taxon>
        <taxon>Synechococcaceae</taxon>
        <taxon>Synechococcus</taxon>
    </lineage>
</organism>
<accession>A0A171DFB6</accession>
<evidence type="ECO:0000313" key="2">
    <source>
        <dbReference type="Proteomes" id="UP000182631"/>
    </source>
</evidence>
<evidence type="ECO:0000313" key="1">
    <source>
        <dbReference type="EMBL" id="SAY38475.1"/>
    </source>
</evidence>
<sequence>MALAVMEIIHAHLVVGIWSNEGAQNALRKAMDDFFFDVVRDQKGIAVPEEVLDQLQRTIMDLACARFVR</sequence>
<dbReference type="EMBL" id="FITM01000041">
    <property type="protein sequence ID" value="SAY38475.1"/>
    <property type="molecule type" value="Genomic_DNA"/>
</dbReference>
<dbReference type="OrthoDB" id="9758243at2"/>
<proteinExistence type="predicted"/>
<dbReference type="RefSeq" id="WP_143324547.1">
    <property type="nucleotide sequence ID" value="NZ_FITM01000041.1"/>
</dbReference>
<reference evidence="2" key="1">
    <citation type="submission" date="2016-02" db="EMBL/GenBank/DDBJ databases">
        <authorList>
            <person name="liu f."/>
        </authorList>
    </citation>
    <scope>NUCLEOTIDE SEQUENCE [LARGE SCALE GENOMIC DNA]</scope>
</reference>
<protein>
    <submittedName>
        <fullName evidence="1">Uncharacterized protein</fullName>
    </submittedName>
</protein>
<gene>
    <name evidence="1" type="ORF">FLM9_360</name>
</gene>
<dbReference type="AlphaFoldDB" id="A0A171DFB6"/>
<keyword evidence="2" id="KW-1185">Reference proteome</keyword>
<name>A0A171DFB6_9SYNE</name>